<feature type="compositionally biased region" description="Basic and acidic residues" evidence="1">
    <location>
        <begin position="10"/>
        <end position="39"/>
    </location>
</feature>
<keyword evidence="3" id="KW-1185">Reference proteome</keyword>
<feature type="compositionally biased region" description="Basic and acidic residues" evidence="1">
    <location>
        <begin position="47"/>
        <end position="62"/>
    </location>
</feature>
<gene>
    <name evidence="2" type="ORF">AB1Y20_019637</name>
</gene>
<comment type="caution">
    <text evidence="2">The sequence shown here is derived from an EMBL/GenBank/DDBJ whole genome shotgun (WGS) entry which is preliminary data.</text>
</comment>
<accession>A0AB34JWH0</accession>
<reference evidence="2 3" key="1">
    <citation type="journal article" date="2024" name="Science">
        <title>Giant polyketide synthase enzymes in the biosynthesis of giant marine polyether toxins.</title>
        <authorList>
            <person name="Fallon T.R."/>
            <person name="Shende V.V."/>
            <person name="Wierzbicki I.H."/>
            <person name="Pendleton A.L."/>
            <person name="Watervoot N.F."/>
            <person name="Auber R.P."/>
            <person name="Gonzalez D.J."/>
            <person name="Wisecaver J.H."/>
            <person name="Moore B.S."/>
        </authorList>
    </citation>
    <scope>NUCLEOTIDE SEQUENCE [LARGE SCALE GENOMIC DNA]</scope>
    <source>
        <strain evidence="2 3">12B1</strain>
    </source>
</reference>
<evidence type="ECO:0000313" key="3">
    <source>
        <dbReference type="Proteomes" id="UP001515480"/>
    </source>
</evidence>
<name>A0AB34JWH0_PRYPA</name>
<feature type="region of interest" description="Disordered" evidence="1">
    <location>
        <begin position="1"/>
        <end position="137"/>
    </location>
</feature>
<dbReference type="EMBL" id="JBGBPQ010000005">
    <property type="protein sequence ID" value="KAL1524754.1"/>
    <property type="molecule type" value="Genomic_DNA"/>
</dbReference>
<evidence type="ECO:0000256" key="1">
    <source>
        <dbReference type="SAM" id="MobiDB-lite"/>
    </source>
</evidence>
<dbReference type="Proteomes" id="UP001515480">
    <property type="component" value="Unassembled WGS sequence"/>
</dbReference>
<evidence type="ECO:0000313" key="2">
    <source>
        <dbReference type="EMBL" id="KAL1524754.1"/>
    </source>
</evidence>
<proteinExistence type="predicted"/>
<sequence>MGRHVPPADQRPEGERTSRRAAQDGVADERAALRHRIDDLEAQLQAQKEENAEEWRRYAPDNKKKRGARPAIDKDVKQRKKKVRGAAFGAMESDDSDEEGEGGQGGGDETSHALAPTTARGVETDESEVSAPILPDELQDAERAARKELTYSQRVGIAFVTFMTFYTKLHDGRDRVMCGSISAVSQVT</sequence>
<organism evidence="2 3">
    <name type="scientific">Prymnesium parvum</name>
    <name type="common">Toxic golden alga</name>
    <dbReference type="NCBI Taxonomy" id="97485"/>
    <lineage>
        <taxon>Eukaryota</taxon>
        <taxon>Haptista</taxon>
        <taxon>Haptophyta</taxon>
        <taxon>Prymnesiophyceae</taxon>
        <taxon>Prymnesiales</taxon>
        <taxon>Prymnesiaceae</taxon>
        <taxon>Prymnesium</taxon>
    </lineage>
</organism>
<dbReference type="AlphaFoldDB" id="A0AB34JWH0"/>
<feature type="compositionally biased region" description="Acidic residues" evidence="1">
    <location>
        <begin position="92"/>
        <end position="101"/>
    </location>
</feature>
<protein>
    <submittedName>
        <fullName evidence="2">Uncharacterized protein</fullName>
    </submittedName>
</protein>